<organism evidence="1 2">
    <name type="scientific">Streptomyces phyllanthi</name>
    <dbReference type="NCBI Taxonomy" id="1803180"/>
    <lineage>
        <taxon>Bacteria</taxon>
        <taxon>Bacillati</taxon>
        <taxon>Actinomycetota</taxon>
        <taxon>Actinomycetes</taxon>
        <taxon>Kitasatosporales</taxon>
        <taxon>Streptomycetaceae</taxon>
        <taxon>Streptomyces</taxon>
    </lineage>
</organism>
<reference evidence="1 2" key="1">
    <citation type="submission" date="2019-07" db="EMBL/GenBank/DDBJ databases">
        <title>New species of Amycolatopsis and Streptomyces.</title>
        <authorList>
            <person name="Duangmal K."/>
            <person name="Teo W.F.A."/>
            <person name="Lipun K."/>
        </authorList>
    </citation>
    <scope>NUCLEOTIDE SEQUENCE [LARGE SCALE GENOMIC DNA]</scope>
    <source>
        <strain evidence="1 2">TISTR 2346</strain>
    </source>
</reference>
<dbReference type="AlphaFoldDB" id="A0A5N8WEC0"/>
<dbReference type="RefSeq" id="WP_152789755.1">
    <property type="nucleotide sequence ID" value="NZ_BAABEQ010000095.1"/>
</dbReference>
<evidence type="ECO:0000313" key="1">
    <source>
        <dbReference type="EMBL" id="MPY44798.1"/>
    </source>
</evidence>
<dbReference type="Proteomes" id="UP000326979">
    <property type="component" value="Unassembled WGS sequence"/>
</dbReference>
<sequence length="77" mass="9131">MPTEKRLTCQTCRAEEKHEPLTTNERTWLREQLGNPVSDNYFKCVNVRPDGKVCLNLRTHGHEKHFRLTKRLPDDLE</sequence>
<comment type="caution">
    <text evidence="1">The sequence shown here is derived from an EMBL/GenBank/DDBJ whole genome shotgun (WGS) entry which is preliminary data.</text>
</comment>
<dbReference type="EMBL" id="VJZE01000364">
    <property type="protein sequence ID" value="MPY44798.1"/>
    <property type="molecule type" value="Genomic_DNA"/>
</dbReference>
<gene>
    <name evidence="1" type="ORF">FNH04_34320</name>
</gene>
<name>A0A5N8WEC0_9ACTN</name>
<keyword evidence="2" id="KW-1185">Reference proteome</keyword>
<dbReference type="OrthoDB" id="4233975at2"/>
<protein>
    <submittedName>
        <fullName evidence="1">Uncharacterized protein</fullName>
    </submittedName>
</protein>
<accession>A0A5N8WEC0</accession>
<evidence type="ECO:0000313" key="2">
    <source>
        <dbReference type="Proteomes" id="UP000326979"/>
    </source>
</evidence>
<proteinExistence type="predicted"/>